<keyword evidence="4 6" id="KW-1133">Transmembrane helix</keyword>
<feature type="transmembrane region" description="Helical" evidence="6">
    <location>
        <begin position="40"/>
        <end position="60"/>
    </location>
</feature>
<dbReference type="GO" id="GO:0005886">
    <property type="term" value="C:plasma membrane"/>
    <property type="evidence" value="ECO:0007669"/>
    <property type="project" value="UniProtKB-SubCell"/>
</dbReference>
<feature type="non-terminal residue" evidence="7">
    <location>
        <position position="1"/>
    </location>
</feature>
<feature type="transmembrane region" description="Helical" evidence="6">
    <location>
        <begin position="236"/>
        <end position="261"/>
    </location>
</feature>
<dbReference type="InterPro" id="IPR043428">
    <property type="entry name" value="LivM-like"/>
</dbReference>
<dbReference type="Pfam" id="PF02653">
    <property type="entry name" value="BPD_transp_2"/>
    <property type="match status" value="2"/>
</dbReference>
<dbReference type="CDD" id="cd06581">
    <property type="entry name" value="TM_PBP1_LivM_like"/>
    <property type="match status" value="1"/>
</dbReference>
<dbReference type="AlphaFoldDB" id="A0A382EXY0"/>
<dbReference type="CDD" id="cd06582">
    <property type="entry name" value="TM_PBP1_LivH_like"/>
    <property type="match status" value="1"/>
</dbReference>
<feature type="transmembrane region" description="Helical" evidence="6">
    <location>
        <begin position="66"/>
        <end position="89"/>
    </location>
</feature>
<reference evidence="7" key="1">
    <citation type="submission" date="2018-05" db="EMBL/GenBank/DDBJ databases">
        <authorList>
            <person name="Lanie J.A."/>
            <person name="Ng W.-L."/>
            <person name="Kazmierczak K.M."/>
            <person name="Andrzejewski T.M."/>
            <person name="Davidsen T.M."/>
            <person name="Wayne K.J."/>
            <person name="Tettelin H."/>
            <person name="Glass J.I."/>
            <person name="Rusch D."/>
            <person name="Podicherti R."/>
            <person name="Tsui H.-C.T."/>
            <person name="Winkler M.E."/>
        </authorList>
    </citation>
    <scope>NUCLEOTIDE SEQUENCE</scope>
</reference>
<evidence type="ECO:0000256" key="1">
    <source>
        <dbReference type="ARBA" id="ARBA00004651"/>
    </source>
</evidence>
<sequence>VQLGLFGAPLGVVINGVVLGLITALVAAGMFLIYRAGRVLNFAQGELGLIPTVLAVMLIVESGLPWLLALLVGLAAAALLGGAAEFLIIRRFFRAPRLVITVATLGLAQALTFLALLMPRWWDARVSSQRISVPIDAVWDVGPIRLNANHLLVLVLTPAVLAAIGALLRWTDLGIAIRATAERPDRAASLGIPIRAVQTLVWALAGALAFLALFLRAGVIGLPIGGDLGFGLLLRALAALMIGRLTHLPSVLWSSVALGILHQGVDWNQESSLVGNAMIALVIVVALLARRTHLARGEMELGSFQAVGEIRRLPESLAQLAEVRLVRWVGLTAATALLLWLPHRMGTENILRFSYLHLVTMVVVSLVVLTGWAGQLSLGQFAFVTVGMVAGTQLTQEWGADLILASLGAGIAGVVASLAVGLPALRLRGMHLAVTSLAFVVATTSYLLNPRFFDWIPQGRIQRNPILGRIEWTSSFAMYHVSLVALVVTLVAVAGIRHSRTGRVLIALRENETAVEAFGISPTRAKLTAFGISGFVAAMAGALIA</sequence>
<dbReference type="PANTHER" id="PTHR30482:SF10">
    <property type="entry name" value="HIGH-AFFINITY BRANCHED-CHAIN AMINO ACID TRANSPORT PROTEIN BRAE"/>
    <property type="match status" value="1"/>
</dbReference>
<feature type="transmembrane region" description="Helical" evidence="6">
    <location>
        <begin position="325"/>
        <end position="341"/>
    </location>
</feature>
<comment type="subcellular location">
    <subcellularLocation>
        <location evidence="1">Cell membrane</location>
        <topology evidence="1">Multi-pass membrane protein</topology>
    </subcellularLocation>
</comment>
<evidence type="ECO:0000313" key="7">
    <source>
        <dbReference type="EMBL" id="SVB54717.1"/>
    </source>
</evidence>
<organism evidence="7">
    <name type="scientific">marine metagenome</name>
    <dbReference type="NCBI Taxonomy" id="408172"/>
    <lineage>
        <taxon>unclassified sequences</taxon>
        <taxon>metagenomes</taxon>
        <taxon>ecological metagenomes</taxon>
    </lineage>
</organism>
<feature type="transmembrane region" description="Helical" evidence="6">
    <location>
        <begin position="477"/>
        <end position="496"/>
    </location>
</feature>
<evidence type="ECO:0000256" key="6">
    <source>
        <dbReference type="SAM" id="Phobius"/>
    </source>
</evidence>
<evidence type="ECO:0000256" key="4">
    <source>
        <dbReference type="ARBA" id="ARBA00022989"/>
    </source>
</evidence>
<gene>
    <name evidence="7" type="ORF">METZ01_LOCUS207571</name>
</gene>
<dbReference type="EMBL" id="UINC01046549">
    <property type="protein sequence ID" value="SVB54717.1"/>
    <property type="molecule type" value="Genomic_DNA"/>
</dbReference>
<keyword evidence="3 6" id="KW-0812">Transmembrane</keyword>
<feature type="transmembrane region" description="Helical" evidence="6">
    <location>
        <begin position="12"/>
        <end position="33"/>
    </location>
</feature>
<feature type="transmembrane region" description="Helical" evidence="6">
    <location>
        <begin position="148"/>
        <end position="168"/>
    </location>
</feature>
<feature type="transmembrane region" description="Helical" evidence="6">
    <location>
        <begin position="200"/>
        <end position="224"/>
    </location>
</feature>
<feature type="transmembrane region" description="Helical" evidence="6">
    <location>
        <begin position="429"/>
        <end position="448"/>
    </location>
</feature>
<keyword evidence="2" id="KW-1003">Cell membrane</keyword>
<evidence type="ECO:0000256" key="2">
    <source>
        <dbReference type="ARBA" id="ARBA00022475"/>
    </source>
</evidence>
<proteinExistence type="predicted"/>
<evidence type="ECO:0000256" key="5">
    <source>
        <dbReference type="ARBA" id="ARBA00023136"/>
    </source>
</evidence>
<dbReference type="GO" id="GO:0015658">
    <property type="term" value="F:branched-chain amino acid transmembrane transporter activity"/>
    <property type="evidence" value="ECO:0007669"/>
    <property type="project" value="InterPro"/>
</dbReference>
<feature type="transmembrane region" description="Helical" evidence="6">
    <location>
        <begin position="402"/>
        <end position="422"/>
    </location>
</feature>
<feature type="transmembrane region" description="Helical" evidence="6">
    <location>
        <begin position="98"/>
        <end position="118"/>
    </location>
</feature>
<keyword evidence="5 6" id="KW-0472">Membrane</keyword>
<feature type="transmembrane region" description="Helical" evidence="6">
    <location>
        <begin position="527"/>
        <end position="544"/>
    </location>
</feature>
<evidence type="ECO:0008006" key="8">
    <source>
        <dbReference type="Google" id="ProtNLM"/>
    </source>
</evidence>
<evidence type="ECO:0000256" key="3">
    <source>
        <dbReference type="ARBA" id="ARBA00022692"/>
    </source>
</evidence>
<accession>A0A382EXY0</accession>
<feature type="non-terminal residue" evidence="7">
    <location>
        <position position="545"/>
    </location>
</feature>
<feature type="transmembrane region" description="Helical" evidence="6">
    <location>
        <begin position="273"/>
        <end position="289"/>
    </location>
</feature>
<dbReference type="PANTHER" id="PTHR30482">
    <property type="entry name" value="HIGH-AFFINITY BRANCHED-CHAIN AMINO ACID TRANSPORT SYSTEM PERMEASE"/>
    <property type="match status" value="1"/>
</dbReference>
<feature type="transmembrane region" description="Helical" evidence="6">
    <location>
        <begin position="353"/>
        <end position="373"/>
    </location>
</feature>
<dbReference type="InterPro" id="IPR001851">
    <property type="entry name" value="ABC_transp_permease"/>
</dbReference>
<protein>
    <recommendedName>
        <fullName evidence="8">ABC transporter permease</fullName>
    </recommendedName>
</protein>
<name>A0A382EXY0_9ZZZZ</name>